<feature type="active site" description="Proton donor" evidence="8">
    <location>
        <position position="280"/>
    </location>
</feature>
<dbReference type="GO" id="GO:0006096">
    <property type="term" value="P:glycolytic process"/>
    <property type="evidence" value="ECO:0007669"/>
    <property type="project" value="UniProtKB-UniRule"/>
</dbReference>
<evidence type="ECO:0000256" key="5">
    <source>
        <dbReference type="ARBA" id="ARBA00023152"/>
    </source>
</evidence>
<dbReference type="UniPathway" id="UPA00138"/>
<dbReference type="EC" id="5.3.1.9" evidence="8"/>
<proteinExistence type="inferred from homology"/>
<dbReference type="PANTHER" id="PTHR11469">
    <property type="entry name" value="GLUCOSE-6-PHOSPHATE ISOMERASE"/>
    <property type="match status" value="1"/>
</dbReference>
<dbReference type="SUPFAM" id="SSF53697">
    <property type="entry name" value="SIS domain"/>
    <property type="match status" value="1"/>
</dbReference>
<evidence type="ECO:0000256" key="1">
    <source>
        <dbReference type="ARBA" id="ARBA00004926"/>
    </source>
</evidence>
<accession>A0A396SDY9</accession>
<evidence type="ECO:0000256" key="4">
    <source>
        <dbReference type="ARBA" id="ARBA00022490"/>
    </source>
</evidence>
<comment type="pathway">
    <text evidence="8">Carbohydrate biosynthesis; gluconeogenesis.</text>
</comment>
<keyword evidence="3 8" id="KW-0312">Gluconeogenesis</keyword>
<evidence type="ECO:0000256" key="8">
    <source>
        <dbReference type="HAMAP-Rule" id="MF_00473"/>
    </source>
</evidence>
<dbReference type="PROSITE" id="PS51463">
    <property type="entry name" value="P_GLUCOSE_ISOMERASE_3"/>
    <property type="match status" value="1"/>
</dbReference>
<feature type="active site" evidence="8">
    <location>
        <position position="415"/>
    </location>
</feature>
<evidence type="ECO:0000313" key="11">
    <source>
        <dbReference type="Proteomes" id="UP000265692"/>
    </source>
</evidence>
<protein>
    <recommendedName>
        <fullName evidence="8">Glucose-6-phosphate isomerase</fullName>
        <shortName evidence="8">GPI</shortName>
        <ecNumber evidence="8">5.3.1.9</ecNumber>
    </recommendedName>
    <alternativeName>
        <fullName evidence="8">Phosphoglucose isomerase</fullName>
        <shortName evidence="8">PGI</shortName>
    </alternativeName>
    <alternativeName>
        <fullName evidence="8">Phosphohexose isomerase</fullName>
        <shortName evidence="8">PHI</shortName>
    </alternativeName>
</protein>
<dbReference type="GO" id="GO:0005829">
    <property type="term" value="C:cytosol"/>
    <property type="evidence" value="ECO:0007669"/>
    <property type="project" value="TreeGrafter"/>
</dbReference>
<dbReference type="EMBL" id="QWEI01000001">
    <property type="protein sequence ID" value="RHW39534.1"/>
    <property type="molecule type" value="Genomic_DNA"/>
</dbReference>
<dbReference type="OrthoDB" id="140919at2"/>
<dbReference type="InterPro" id="IPR035476">
    <property type="entry name" value="SIS_PGI_1"/>
</dbReference>
<evidence type="ECO:0000256" key="9">
    <source>
        <dbReference type="RuleBase" id="RU000612"/>
    </source>
</evidence>
<comment type="function">
    <text evidence="8">Catalyzes the reversible isomerization of glucose-6-phosphate to fructose-6-phosphate.</text>
</comment>
<keyword evidence="4 8" id="KW-0963">Cytoplasm</keyword>
<dbReference type="InterPro" id="IPR035482">
    <property type="entry name" value="SIS_PGI_2"/>
</dbReference>
<dbReference type="PANTHER" id="PTHR11469:SF1">
    <property type="entry name" value="GLUCOSE-6-PHOSPHATE ISOMERASE"/>
    <property type="match status" value="1"/>
</dbReference>
<evidence type="ECO:0000256" key="7">
    <source>
        <dbReference type="ARBA" id="ARBA00029321"/>
    </source>
</evidence>
<evidence type="ECO:0000256" key="3">
    <source>
        <dbReference type="ARBA" id="ARBA00022432"/>
    </source>
</evidence>
<dbReference type="PROSITE" id="PS00174">
    <property type="entry name" value="P_GLUCOSE_ISOMERASE_2"/>
    <property type="match status" value="1"/>
</dbReference>
<organism evidence="10 11">
    <name type="scientific">Ureibacillus yapensis</name>
    <dbReference type="NCBI Taxonomy" id="2304605"/>
    <lineage>
        <taxon>Bacteria</taxon>
        <taxon>Bacillati</taxon>
        <taxon>Bacillota</taxon>
        <taxon>Bacilli</taxon>
        <taxon>Bacillales</taxon>
        <taxon>Caryophanaceae</taxon>
        <taxon>Ureibacillus</taxon>
    </lineage>
</organism>
<dbReference type="NCBIfam" id="NF010697">
    <property type="entry name" value="PRK14097.1"/>
    <property type="match status" value="1"/>
</dbReference>
<gene>
    <name evidence="8" type="primary">pgi</name>
    <name evidence="10" type="ORF">D1B33_01425</name>
</gene>
<evidence type="ECO:0000256" key="2">
    <source>
        <dbReference type="ARBA" id="ARBA00006604"/>
    </source>
</evidence>
<dbReference type="Pfam" id="PF00342">
    <property type="entry name" value="PGI"/>
    <property type="match status" value="1"/>
</dbReference>
<dbReference type="Proteomes" id="UP000265692">
    <property type="component" value="Unassembled WGS sequence"/>
</dbReference>
<dbReference type="GO" id="GO:0004347">
    <property type="term" value="F:glucose-6-phosphate isomerase activity"/>
    <property type="evidence" value="ECO:0007669"/>
    <property type="project" value="UniProtKB-UniRule"/>
</dbReference>
<name>A0A396SDY9_9BACL</name>
<dbReference type="InterPro" id="IPR046348">
    <property type="entry name" value="SIS_dom_sf"/>
</dbReference>
<dbReference type="Gene3D" id="3.40.50.10490">
    <property type="entry name" value="Glucose-6-phosphate isomerase like protein, domain 1"/>
    <property type="match status" value="2"/>
</dbReference>
<dbReference type="InterPro" id="IPR001672">
    <property type="entry name" value="G6P_Isomerase"/>
</dbReference>
<keyword evidence="11" id="KW-1185">Reference proteome</keyword>
<comment type="similarity">
    <text evidence="2 8 9">Belongs to the GPI family.</text>
</comment>
<comment type="caution">
    <text evidence="10">The sequence shown here is derived from an EMBL/GenBank/DDBJ whole genome shotgun (WGS) entry which is preliminary data.</text>
</comment>
<comment type="subcellular location">
    <subcellularLocation>
        <location evidence="8">Cytoplasm</location>
    </subcellularLocation>
</comment>
<comment type="catalytic activity">
    <reaction evidence="7 8 9">
        <text>alpha-D-glucose 6-phosphate = beta-D-fructose 6-phosphate</text>
        <dbReference type="Rhea" id="RHEA:11816"/>
        <dbReference type="ChEBI" id="CHEBI:57634"/>
        <dbReference type="ChEBI" id="CHEBI:58225"/>
        <dbReference type="EC" id="5.3.1.9"/>
    </reaction>
</comment>
<comment type="pathway">
    <text evidence="1 8 9">Carbohydrate degradation; glycolysis; D-glyceraldehyde 3-phosphate and glycerone phosphate from D-glucose: step 2/4.</text>
</comment>
<dbReference type="CDD" id="cd05016">
    <property type="entry name" value="SIS_PGI_2"/>
    <property type="match status" value="1"/>
</dbReference>
<keyword evidence="5 8" id="KW-0324">Glycolysis</keyword>
<dbReference type="AlphaFoldDB" id="A0A396SDY9"/>
<dbReference type="PRINTS" id="PR00662">
    <property type="entry name" value="G6PISOMERASE"/>
</dbReference>
<dbReference type="GO" id="GO:0006094">
    <property type="term" value="P:gluconeogenesis"/>
    <property type="evidence" value="ECO:0007669"/>
    <property type="project" value="UniProtKB-UniRule"/>
</dbReference>
<comment type="caution">
    <text evidence="8">Lacks conserved residue(s) required for the propagation of feature annotation.</text>
</comment>
<keyword evidence="6 8" id="KW-0413">Isomerase</keyword>
<dbReference type="CDD" id="cd05015">
    <property type="entry name" value="SIS_PGI_1"/>
    <property type="match status" value="1"/>
</dbReference>
<dbReference type="RefSeq" id="WP_118874546.1">
    <property type="nucleotide sequence ID" value="NZ_QWEI01000001.1"/>
</dbReference>
<dbReference type="InterPro" id="IPR018189">
    <property type="entry name" value="Phosphoglucose_isomerase_CS"/>
</dbReference>
<dbReference type="FunFam" id="3.40.50.10490:FF:000016">
    <property type="entry name" value="Glucose-6-phosphate isomerase"/>
    <property type="match status" value="1"/>
</dbReference>
<reference evidence="10 11" key="1">
    <citation type="submission" date="2018-08" db="EMBL/GenBank/DDBJ databases">
        <title>Lysinibacillus sp. YLB-03 draft genome sequence.</title>
        <authorList>
            <person name="Yu L."/>
        </authorList>
    </citation>
    <scope>NUCLEOTIDE SEQUENCE [LARGE SCALE GENOMIC DNA]</scope>
    <source>
        <strain evidence="10 11">YLB-03</strain>
    </source>
</reference>
<dbReference type="GO" id="GO:0048029">
    <property type="term" value="F:monosaccharide binding"/>
    <property type="evidence" value="ECO:0007669"/>
    <property type="project" value="TreeGrafter"/>
</dbReference>
<dbReference type="HAMAP" id="MF_00473">
    <property type="entry name" value="G6P_isomerase"/>
    <property type="match status" value="1"/>
</dbReference>
<sequence length="429" mass="48465">MSHLQITTNFDDSRLEADALKYRASIPSIHRFLEEKVGEPTGWLDAPVEMTTDQIDRILNISNEIKRNADVLVVIGVGGSYLGAKAIQEALSPYFKKHENGIEVLYVGYNLSGTYIKQLVESLENREFYLNVISKSGSTMESSIAFRVLRQYTQERYGLKAAQRIIATTDSEKGVLREIAHAQGYRQFDIPKNIGGRYSTLTSVGLLPVAVSGIDILQLLEGAKRAAIELKEMNAEKNTAYLYAIYRNVLHSRGYQVELLASFEPGLRFIHEWWKQLFGESEGKDKKGLFPATVNYSTDLHSLGQYVQDGNPILFETFLHFKDVAEDFSIPYSLLDDDRLNYLSKKSFNEINQIYKKGTILAHSEGGVPIIQIDLKRLDAFHIGYLMYFFMKACAMSAYLLGVDPFDQPGVEAYKKKMTELLVVETTAN</sequence>
<evidence type="ECO:0000256" key="6">
    <source>
        <dbReference type="ARBA" id="ARBA00023235"/>
    </source>
</evidence>
<dbReference type="GO" id="GO:0097367">
    <property type="term" value="F:carbohydrate derivative binding"/>
    <property type="evidence" value="ECO:0007669"/>
    <property type="project" value="InterPro"/>
</dbReference>
<evidence type="ECO:0000313" key="10">
    <source>
        <dbReference type="EMBL" id="RHW39534.1"/>
    </source>
</evidence>
<dbReference type="GO" id="GO:0051156">
    <property type="term" value="P:glucose 6-phosphate metabolic process"/>
    <property type="evidence" value="ECO:0007669"/>
    <property type="project" value="TreeGrafter"/>
</dbReference>
<dbReference type="UniPathway" id="UPA00109">
    <property type="reaction ID" value="UER00181"/>
</dbReference>